<dbReference type="Gene3D" id="3.40.50.300">
    <property type="entry name" value="P-loop containing nucleotide triphosphate hydrolases"/>
    <property type="match status" value="1"/>
</dbReference>
<dbReference type="RefSeq" id="WP_255873174.1">
    <property type="nucleotide sequence ID" value="NZ_JACASI010000011.1"/>
</dbReference>
<name>A0ABT1NWR2_9GAMM</name>
<dbReference type="SUPFAM" id="SSF52540">
    <property type="entry name" value="P-loop containing nucleoside triphosphate hydrolases"/>
    <property type="match status" value="1"/>
</dbReference>
<dbReference type="InterPro" id="IPR027417">
    <property type="entry name" value="P-loop_NTPase"/>
</dbReference>
<comment type="caution">
    <text evidence="1">The sequence shown here is derived from an EMBL/GenBank/DDBJ whole genome shotgun (WGS) entry which is preliminary data.</text>
</comment>
<sequence>MNKLYLHVGMPKTGTSYLQAFFNLNAESIRDKHEVFVLRNRVPHNIACAHIFEKKLVDRVDISKLSLEVSAAELNSQVEEAANFKSCICSSEYFSLSRKSSVVDFFSKHFDEIEVVYTVRRQDKLLASGYNQDVKALGRTSNLTWNVDDPLMNYYSNVSEWKSLGCKVSIFNYDVLKSASNGLEKTFLSLLDISSSVDEFILPGKDGANSSLRRNEVLLKLALNRAGVEDCKVLNEFIEVNSGDVEFQLPRIYEKAILGYYAESNKKFVESFCKGEGYEDFYTIDPLSNSSRGFEWDPLREAGAVMAYLISKLSGDCE</sequence>
<gene>
    <name evidence="1" type="ORF">HXX02_02580</name>
</gene>
<evidence type="ECO:0008006" key="3">
    <source>
        <dbReference type="Google" id="ProtNLM"/>
    </source>
</evidence>
<evidence type="ECO:0000313" key="2">
    <source>
        <dbReference type="Proteomes" id="UP001205566"/>
    </source>
</evidence>
<protein>
    <recommendedName>
        <fullName evidence="3">Sulfotransferase domain-containing protein</fullName>
    </recommendedName>
</protein>
<organism evidence="1 2">
    <name type="scientific">Microbulbifer elongatus</name>
    <dbReference type="NCBI Taxonomy" id="86173"/>
    <lineage>
        <taxon>Bacteria</taxon>
        <taxon>Pseudomonadati</taxon>
        <taxon>Pseudomonadota</taxon>
        <taxon>Gammaproteobacteria</taxon>
        <taxon>Cellvibrionales</taxon>
        <taxon>Microbulbiferaceae</taxon>
        <taxon>Microbulbifer</taxon>
    </lineage>
</organism>
<reference evidence="1" key="1">
    <citation type="thesis" date="2020" institute="Technische Universitat Dresden" country="Dresden, Germany">
        <title>The Agarolytic System of Microbulbifer elongatus PORT2, Isolated from Batu Karas, Pangandaran West Java Indonesia.</title>
        <authorList>
            <person name="Anggraeni S.R."/>
        </authorList>
    </citation>
    <scope>NUCLEOTIDE SEQUENCE</scope>
    <source>
        <strain evidence="1">PORT2</strain>
    </source>
</reference>
<dbReference type="Proteomes" id="UP001205566">
    <property type="component" value="Unassembled WGS sequence"/>
</dbReference>
<dbReference type="EMBL" id="JACASI010000011">
    <property type="protein sequence ID" value="MCQ3828323.1"/>
    <property type="molecule type" value="Genomic_DNA"/>
</dbReference>
<proteinExistence type="predicted"/>
<evidence type="ECO:0000313" key="1">
    <source>
        <dbReference type="EMBL" id="MCQ3828323.1"/>
    </source>
</evidence>
<accession>A0ABT1NWR2</accession>
<keyword evidence="2" id="KW-1185">Reference proteome</keyword>